<protein>
    <submittedName>
        <fullName evidence="4">GCN5-related N-acetyltransferase</fullName>
    </submittedName>
</protein>
<feature type="domain" description="N-acetyltransferase" evidence="3">
    <location>
        <begin position="9"/>
        <end position="164"/>
    </location>
</feature>
<dbReference type="Pfam" id="PF00583">
    <property type="entry name" value="Acetyltransf_1"/>
    <property type="match status" value="1"/>
</dbReference>
<dbReference type="PANTHER" id="PTHR43877">
    <property type="entry name" value="AMINOALKYLPHOSPHONATE N-ACETYLTRANSFERASE-RELATED-RELATED"/>
    <property type="match status" value="1"/>
</dbReference>
<sequence>MSGEVILPVHVRDLTYADLPHCGWSGSSLHLLVVENELDRAAAGVAEYLAVCAAKTDLPLAIGGIDYELAPAAGSIHQLATMPALQSCGLGTTLMAAAEDRIRGRGLVRAELGVEQENPRARALYERLGYVVFDTRPDSWDEEAPDGTLRRYETVCAIMAKDLRA</sequence>
<dbReference type="InterPro" id="IPR050832">
    <property type="entry name" value="Bact_Acetyltransf"/>
</dbReference>
<evidence type="ECO:0000256" key="1">
    <source>
        <dbReference type="ARBA" id="ARBA00022679"/>
    </source>
</evidence>
<dbReference type="CDD" id="cd04301">
    <property type="entry name" value="NAT_SF"/>
    <property type="match status" value="1"/>
</dbReference>
<dbReference type="InterPro" id="IPR016181">
    <property type="entry name" value="Acyl_CoA_acyltransferase"/>
</dbReference>
<reference evidence="4 5" key="1">
    <citation type="journal article" date="2009" name="Stand. Genomic Sci.">
        <title>Complete genome sequence of Catenulispora acidiphila type strain (ID 139908).</title>
        <authorList>
            <person name="Copeland A."/>
            <person name="Lapidus A."/>
            <person name="Glavina Del Rio T."/>
            <person name="Nolan M."/>
            <person name="Lucas S."/>
            <person name="Chen F."/>
            <person name="Tice H."/>
            <person name="Cheng J.F."/>
            <person name="Bruce D."/>
            <person name="Goodwin L."/>
            <person name="Pitluck S."/>
            <person name="Mikhailova N."/>
            <person name="Pati A."/>
            <person name="Ivanova N."/>
            <person name="Mavromatis K."/>
            <person name="Chen A."/>
            <person name="Palaniappan K."/>
            <person name="Chain P."/>
            <person name="Land M."/>
            <person name="Hauser L."/>
            <person name="Chang Y.J."/>
            <person name="Jeffries C.D."/>
            <person name="Chertkov O."/>
            <person name="Brettin T."/>
            <person name="Detter J.C."/>
            <person name="Han C."/>
            <person name="Ali Z."/>
            <person name="Tindall B.J."/>
            <person name="Goker M."/>
            <person name="Bristow J."/>
            <person name="Eisen J.A."/>
            <person name="Markowitz V."/>
            <person name="Hugenholtz P."/>
            <person name="Kyrpides N.C."/>
            <person name="Klenk H.P."/>
        </authorList>
    </citation>
    <scope>NUCLEOTIDE SEQUENCE [LARGE SCALE GENOMIC DNA]</scope>
    <source>
        <strain evidence="5">DSM 44928 / JCM 14897 / NBRC 102108 / NRRL B-24433 / ID139908</strain>
    </source>
</reference>
<keyword evidence="2" id="KW-0012">Acyltransferase</keyword>
<dbReference type="eggNOG" id="COG0456">
    <property type="taxonomic scope" value="Bacteria"/>
</dbReference>
<dbReference type="AlphaFoldDB" id="C7PXX7"/>
<gene>
    <name evidence="4" type="ordered locus">Caci_4575</name>
</gene>
<name>C7PXX7_CATAD</name>
<dbReference type="Gene3D" id="3.40.630.30">
    <property type="match status" value="1"/>
</dbReference>
<evidence type="ECO:0000256" key="2">
    <source>
        <dbReference type="ARBA" id="ARBA00023315"/>
    </source>
</evidence>
<dbReference type="KEGG" id="cai:Caci_4575"/>
<dbReference type="OrthoDB" id="5173601at2"/>
<dbReference type="PANTHER" id="PTHR43877:SF2">
    <property type="entry name" value="AMINOALKYLPHOSPHONATE N-ACETYLTRANSFERASE-RELATED"/>
    <property type="match status" value="1"/>
</dbReference>
<evidence type="ECO:0000313" key="5">
    <source>
        <dbReference type="Proteomes" id="UP000000851"/>
    </source>
</evidence>
<dbReference type="Proteomes" id="UP000000851">
    <property type="component" value="Chromosome"/>
</dbReference>
<dbReference type="InParanoid" id="C7PXX7"/>
<dbReference type="SUPFAM" id="SSF55729">
    <property type="entry name" value="Acyl-CoA N-acyltransferases (Nat)"/>
    <property type="match status" value="1"/>
</dbReference>
<dbReference type="PROSITE" id="PS51186">
    <property type="entry name" value="GNAT"/>
    <property type="match status" value="1"/>
</dbReference>
<dbReference type="RefSeq" id="WP_015793166.1">
    <property type="nucleotide sequence ID" value="NC_013131.1"/>
</dbReference>
<keyword evidence="5" id="KW-1185">Reference proteome</keyword>
<dbReference type="GO" id="GO:0016747">
    <property type="term" value="F:acyltransferase activity, transferring groups other than amino-acyl groups"/>
    <property type="evidence" value="ECO:0007669"/>
    <property type="project" value="InterPro"/>
</dbReference>
<keyword evidence="1 4" id="KW-0808">Transferase</keyword>
<dbReference type="HOGENOM" id="CLU_111589_0_0_11"/>
<accession>C7PXX7</accession>
<evidence type="ECO:0000313" key="4">
    <source>
        <dbReference type="EMBL" id="ACU73437.1"/>
    </source>
</evidence>
<dbReference type="InterPro" id="IPR000182">
    <property type="entry name" value="GNAT_dom"/>
</dbReference>
<dbReference type="STRING" id="479433.Caci_4575"/>
<organism evidence="4 5">
    <name type="scientific">Catenulispora acidiphila (strain DSM 44928 / JCM 14897 / NBRC 102108 / NRRL B-24433 / ID139908)</name>
    <dbReference type="NCBI Taxonomy" id="479433"/>
    <lineage>
        <taxon>Bacteria</taxon>
        <taxon>Bacillati</taxon>
        <taxon>Actinomycetota</taxon>
        <taxon>Actinomycetes</taxon>
        <taxon>Catenulisporales</taxon>
        <taxon>Catenulisporaceae</taxon>
        <taxon>Catenulispora</taxon>
    </lineage>
</organism>
<proteinExistence type="predicted"/>
<dbReference type="EMBL" id="CP001700">
    <property type="protein sequence ID" value="ACU73437.1"/>
    <property type="molecule type" value="Genomic_DNA"/>
</dbReference>
<evidence type="ECO:0000259" key="3">
    <source>
        <dbReference type="PROSITE" id="PS51186"/>
    </source>
</evidence>